<protein>
    <submittedName>
        <fullName evidence="2">Unannotated protein</fullName>
    </submittedName>
</protein>
<evidence type="ECO:0000313" key="1">
    <source>
        <dbReference type="EMBL" id="CAB4633776.1"/>
    </source>
</evidence>
<dbReference type="AlphaFoldDB" id="A0A6J7FJS7"/>
<gene>
    <name evidence="1" type="ORF">UFOPK1908_01631</name>
    <name evidence="2" type="ORF">UFOPK3576_00094</name>
</gene>
<dbReference type="EMBL" id="CAFBMO010000002">
    <property type="protein sequence ID" value="CAB4894218.1"/>
    <property type="molecule type" value="Genomic_DNA"/>
</dbReference>
<dbReference type="SUPFAM" id="SSF56300">
    <property type="entry name" value="Metallo-dependent phosphatases"/>
    <property type="match status" value="1"/>
</dbReference>
<sequence length="278" mass="31140">MTHVKVITWHCDLVVSIHVVSDVHGEAAALEGAAVGSDLFVCLGDLILYLDYEDPSHGIYADLFGEEHARAYITARTDGRFEDARELSAAAWARLGIIAPHDRRSAMEGLIRKQYDAMFSAMPQPALMTYGNVDLPALWDEYRQPGHRLIDGEVVEIDGLRMGFVGGGLVSPMRTPYEIEPDVYAAKLEQLGPVDVLFTHIPPQIPELTYDVVARRFEFGCSAINSYIERTQPRFHLFGHVHQPLHRRARIGRTECINVGHFNAQKVPYVLNLDVQHG</sequence>
<accession>A0A6J7FJS7</accession>
<dbReference type="InterPro" id="IPR029052">
    <property type="entry name" value="Metallo-depent_PP-like"/>
</dbReference>
<organism evidence="2">
    <name type="scientific">freshwater metagenome</name>
    <dbReference type="NCBI Taxonomy" id="449393"/>
    <lineage>
        <taxon>unclassified sequences</taxon>
        <taxon>metagenomes</taxon>
        <taxon>ecological metagenomes</taxon>
    </lineage>
</organism>
<name>A0A6J7FJS7_9ZZZZ</name>
<dbReference type="Gene3D" id="3.60.21.10">
    <property type="match status" value="1"/>
</dbReference>
<dbReference type="EMBL" id="CAEZVB010000146">
    <property type="protein sequence ID" value="CAB4633776.1"/>
    <property type="molecule type" value="Genomic_DNA"/>
</dbReference>
<evidence type="ECO:0000313" key="2">
    <source>
        <dbReference type="EMBL" id="CAB4894218.1"/>
    </source>
</evidence>
<proteinExistence type="predicted"/>
<reference evidence="2" key="1">
    <citation type="submission" date="2020-05" db="EMBL/GenBank/DDBJ databases">
        <authorList>
            <person name="Chiriac C."/>
            <person name="Salcher M."/>
            <person name="Ghai R."/>
            <person name="Kavagutti S V."/>
        </authorList>
    </citation>
    <scope>NUCLEOTIDE SEQUENCE</scope>
</reference>